<name>J3KUT5_ORYBR</name>
<dbReference type="Proteomes" id="UP000006038">
    <property type="component" value="Unassembled WGS sequence"/>
</dbReference>
<reference evidence="1" key="1">
    <citation type="submission" date="2015-06" db="UniProtKB">
        <authorList>
            <consortium name="EnsemblPlants"/>
        </authorList>
    </citation>
    <scope>IDENTIFICATION</scope>
</reference>
<dbReference type="AlphaFoldDB" id="J3KUT5"/>
<proteinExistence type="predicted"/>
<protein>
    <submittedName>
        <fullName evidence="1">Uncharacterized protein</fullName>
    </submittedName>
</protein>
<sequence length="182" mass="20202">MRLGPTSSLPSAAFSWLLLGAGDYDKKEKKERGDNALGLAGVMLGYATSSDLFWPSDWRWMDKSLSTRRGLGDGKDLPRHDDSDGEKKAMVQWREGDCVGAGDAKTALPLTAFLTTGAKRGMMRRFRSWHLTYTVCHDRVRYDGTGSSGVFLECNDDENPRGTSQGTQKDNVDYITIVLRNN</sequence>
<keyword evidence="2" id="KW-1185">Reference proteome</keyword>
<dbReference type="Gramene" id="OB0079G10040.1">
    <property type="protein sequence ID" value="OB0079G10040.1"/>
    <property type="gene ID" value="OB0079G10040"/>
</dbReference>
<evidence type="ECO:0000313" key="1">
    <source>
        <dbReference type="EnsemblPlants" id="OB0079G10040.1"/>
    </source>
</evidence>
<evidence type="ECO:0000313" key="2">
    <source>
        <dbReference type="Proteomes" id="UP000006038"/>
    </source>
</evidence>
<organism evidence="1">
    <name type="scientific">Oryza brachyantha</name>
    <name type="common">malo sina</name>
    <dbReference type="NCBI Taxonomy" id="4533"/>
    <lineage>
        <taxon>Eukaryota</taxon>
        <taxon>Viridiplantae</taxon>
        <taxon>Streptophyta</taxon>
        <taxon>Embryophyta</taxon>
        <taxon>Tracheophyta</taxon>
        <taxon>Spermatophyta</taxon>
        <taxon>Magnoliopsida</taxon>
        <taxon>Liliopsida</taxon>
        <taxon>Poales</taxon>
        <taxon>Poaceae</taxon>
        <taxon>BOP clade</taxon>
        <taxon>Oryzoideae</taxon>
        <taxon>Oryzeae</taxon>
        <taxon>Oryzinae</taxon>
        <taxon>Oryza</taxon>
    </lineage>
</organism>
<accession>J3KUT5</accession>
<dbReference type="EnsemblPlants" id="OB0079G10040.1">
    <property type="protein sequence ID" value="OB0079G10040.1"/>
    <property type="gene ID" value="OB0079G10040"/>
</dbReference>
<dbReference type="HOGENOM" id="CLU_1484211_0_0_1"/>